<evidence type="ECO:0000313" key="6">
    <source>
        <dbReference type="EMBL" id="ALK82455.1"/>
    </source>
</evidence>
<keyword evidence="2 3" id="KW-0539">Nucleus</keyword>
<gene>
    <name evidence="6" type="primary">WOX11C</name>
</gene>
<dbReference type="PANTHER" id="PTHR46777:SF5">
    <property type="entry name" value="WUSCHEL-RELATED HOMEOBOX 13"/>
    <property type="match status" value="1"/>
</dbReference>
<protein>
    <submittedName>
        <fullName evidence="6">Wuschel-like homeobox 11C</fullName>
    </submittedName>
</protein>
<keyword evidence="2 3" id="KW-0238">DNA-binding</keyword>
<proteinExistence type="predicted"/>
<evidence type="ECO:0000256" key="1">
    <source>
        <dbReference type="ARBA" id="ARBA00004123"/>
    </source>
</evidence>
<dbReference type="SUPFAM" id="SSF46689">
    <property type="entry name" value="Homeodomain-like"/>
    <property type="match status" value="1"/>
</dbReference>
<sequence>MEAPGTVEGTLLRQDLPKPAGLPSTSDSSRVMTEEQLSQFAEQIKQFSEISRRSIEKQKAKLDAERDRRSHKSGFRGAGAERPPGATRPRWKPTTVQISILEYIFENSDLLPGDKDITVITNGLRLYGPVEEVNVFYWFQNRRARAKRTAATATATTPSGSAA</sequence>
<feature type="DNA-binding region" description="Homeobox" evidence="2">
    <location>
        <begin position="86"/>
        <end position="150"/>
    </location>
</feature>
<dbReference type="InterPro" id="IPR001356">
    <property type="entry name" value="HD"/>
</dbReference>
<dbReference type="InterPro" id="IPR009057">
    <property type="entry name" value="Homeodomain-like_sf"/>
</dbReference>
<dbReference type="GO" id="GO:0003677">
    <property type="term" value="F:DNA binding"/>
    <property type="evidence" value="ECO:0007669"/>
    <property type="project" value="UniProtKB-UniRule"/>
</dbReference>
<dbReference type="PROSITE" id="PS50071">
    <property type="entry name" value="HOMEOBOX_2"/>
    <property type="match status" value="1"/>
</dbReference>
<evidence type="ECO:0000259" key="5">
    <source>
        <dbReference type="PROSITE" id="PS50071"/>
    </source>
</evidence>
<dbReference type="GO" id="GO:0005634">
    <property type="term" value="C:nucleus"/>
    <property type="evidence" value="ECO:0007669"/>
    <property type="project" value="UniProtKB-SubCell"/>
</dbReference>
<evidence type="ECO:0000256" key="4">
    <source>
        <dbReference type="SAM" id="MobiDB-lite"/>
    </source>
</evidence>
<feature type="region of interest" description="Disordered" evidence="4">
    <location>
        <begin position="1"/>
        <end position="35"/>
    </location>
</feature>
<comment type="subcellular location">
    <subcellularLocation>
        <location evidence="1 2 3">Nucleus</location>
    </subcellularLocation>
</comment>
<feature type="compositionally biased region" description="Basic and acidic residues" evidence="4">
    <location>
        <begin position="55"/>
        <end position="68"/>
    </location>
</feature>
<evidence type="ECO:0000256" key="2">
    <source>
        <dbReference type="PROSITE-ProRule" id="PRU00108"/>
    </source>
</evidence>
<dbReference type="SMART" id="SM00389">
    <property type="entry name" value="HOX"/>
    <property type="match status" value="1"/>
</dbReference>
<organism evidence="6">
    <name type="scientific">Selaginella kraussiana</name>
    <dbReference type="NCBI Taxonomy" id="81964"/>
    <lineage>
        <taxon>Eukaryota</taxon>
        <taxon>Viridiplantae</taxon>
        <taxon>Streptophyta</taxon>
        <taxon>Embryophyta</taxon>
        <taxon>Tracheophyta</taxon>
        <taxon>Lycopodiopsida</taxon>
        <taxon>Selaginellales</taxon>
        <taxon>Selaginellaceae</taxon>
        <taxon>Selaginella</taxon>
    </lineage>
</organism>
<dbReference type="Gene3D" id="1.10.10.60">
    <property type="entry name" value="Homeodomain-like"/>
    <property type="match status" value="1"/>
</dbReference>
<dbReference type="AlphaFoldDB" id="A0A0P0L3H0"/>
<feature type="domain" description="Homeobox" evidence="5">
    <location>
        <begin position="84"/>
        <end position="149"/>
    </location>
</feature>
<name>A0A0P0L3H0_9TRAC</name>
<reference evidence="6" key="1">
    <citation type="journal article" date="2016" name="Front. Plant Sci.">
        <title>Identification of WOX Family Genes in Selaginella kraussiana for Studies on Stem Cells and Regeneration in Lycophytes.</title>
        <authorList>
            <person name="Ge Y."/>
            <person name="Liu J."/>
            <person name="Zeng M."/>
            <person name="He J."/>
            <person name="Qin P."/>
            <person name="Huang H."/>
            <person name="Xu L."/>
        </authorList>
    </citation>
    <scope>NUCLEOTIDE SEQUENCE</scope>
</reference>
<feature type="compositionally biased region" description="Polar residues" evidence="4">
    <location>
        <begin position="23"/>
        <end position="35"/>
    </location>
</feature>
<feature type="region of interest" description="Disordered" evidence="4">
    <location>
        <begin position="55"/>
        <end position="91"/>
    </location>
</feature>
<keyword evidence="2 3" id="KW-0371">Homeobox</keyword>
<dbReference type="PANTHER" id="PTHR46777">
    <property type="entry name" value="WUSCHEL-RELATED HOMEOBOX 13"/>
    <property type="match status" value="1"/>
</dbReference>
<accession>A0A0P0L3H0</accession>
<dbReference type="GO" id="GO:0003700">
    <property type="term" value="F:DNA-binding transcription factor activity"/>
    <property type="evidence" value="ECO:0007669"/>
    <property type="project" value="InterPro"/>
</dbReference>
<evidence type="ECO:0000256" key="3">
    <source>
        <dbReference type="RuleBase" id="RU000682"/>
    </source>
</evidence>
<dbReference type="EMBL" id="KR870325">
    <property type="protein sequence ID" value="ALK82455.1"/>
    <property type="molecule type" value="Genomic_DNA"/>
</dbReference>
<dbReference type="InterPro" id="IPR044559">
    <property type="entry name" value="WOX13-like"/>
</dbReference>
<dbReference type="Pfam" id="PF00046">
    <property type="entry name" value="Homeodomain"/>
    <property type="match status" value="1"/>
</dbReference>